<organism evidence="4 5">
    <name type="scientific">Micromonospora deserti</name>
    <dbReference type="NCBI Taxonomy" id="2070366"/>
    <lineage>
        <taxon>Bacteria</taxon>
        <taxon>Bacillati</taxon>
        <taxon>Actinomycetota</taxon>
        <taxon>Actinomycetes</taxon>
        <taxon>Micromonosporales</taxon>
        <taxon>Micromonosporaceae</taxon>
        <taxon>Micromonospora</taxon>
    </lineage>
</organism>
<dbReference type="Gene3D" id="3.30.360.10">
    <property type="entry name" value="Dihydrodipicolinate Reductase, domain 2"/>
    <property type="match status" value="1"/>
</dbReference>
<reference evidence="4 5" key="1">
    <citation type="submission" date="2018-01" db="EMBL/GenBank/DDBJ databases">
        <title>Draft genome sequence of Salinispora sp. 13K206.</title>
        <authorList>
            <person name="Sahin N."/>
            <person name="Saygin H."/>
            <person name="Ay H."/>
        </authorList>
    </citation>
    <scope>NUCLEOTIDE SEQUENCE [LARGE SCALE GENOMIC DNA]</scope>
    <source>
        <strain evidence="4 5">13K206</strain>
    </source>
</reference>
<comment type="caution">
    <text evidence="4">The sequence shown here is derived from an EMBL/GenBank/DDBJ whole genome shotgun (WGS) entry which is preliminary data.</text>
</comment>
<dbReference type="SUPFAM" id="SSF55347">
    <property type="entry name" value="Glyceraldehyde-3-phosphate dehydrogenase-like, C-terminal domain"/>
    <property type="match status" value="1"/>
</dbReference>
<dbReference type="PANTHER" id="PTHR43818:SF11">
    <property type="entry name" value="BCDNA.GH03377"/>
    <property type="match status" value="1"/>
</dbReference>
<dbReference type="Pfam" id="PF01408">
    <property type="entry name" value="GFO_IDH_MocA"/>
    <property type="match status" value="1"/>
</dbReference>
<proteinExistence type="predicted"/>
<evidence type="ECO:0000313" key="4">
    <source>
        <dbReference type="EMBL" id="PZG01655.1"/>
    </source>
</evidence>
<dbReference type="OrthoDB" id="9792085at2"/>
<protein>
    <submittedName>
        <fullName evidence="4">Oxidoreductase</fullName>
    </submittedName>
</protein>
<dbReference type="GO" id="GO:0016491">
    <property type="term" value="F:oxidoreductase activity"/>
    <property type="evidence" value="ECO:0007669"/>
    <property type="project" value="UniProtKB-KW"/>
</dbReference>
<dbReference type="GO" id="GO:0000166">
    <property type="term" value="F:nucleotide binding"/>
    <property type="evidence" value="ECO:0007669"/>
    <property type="project" value="InterPro"/>
</dbReference>
<dbReference type="InterPro" id="IPR050463">
    <property type="entry name" value="Gfo/Idh/MocA_oxidrdct_glycsds"/>
</dbReference>
<dbReference type="Proteomes" id="UP000248749">
    <property type="component" value="Unassembled WGS sequence"/>
</dbReference>
<accession>A0A2W2D8E5</accession>
<evidence type="ECO:0000313" key="5">
    <source>
        <dbReference type="Proteomes" id="UP000248749"/>
    </source>
</evidence>
<dbReference type="InterPro" id="IPR000683">
    <property type="entry name" value="Gfo/Idh/MocA-like_OxRdtase_N"/>
</dbReference>
<feature type="domain" description="Gfo/Idh/MocA-like oxidoreductase N-terminal" evidence="2">
    <location>
        <begin position="20"/>
        <end position="129"/>
    </location>
</feature>
<evidence type="ECO:0000256" key="1">
    <source>
        <dbReference type="ARBA" id="ARBA00023002"/>
    </source>
</evidence>
<dbReference type="AlphaFoldDB" id="A0A2W2D8E5"/>
<evidence type="ECO:0000259" key="3">
    <source>
        <dbReference type="Pfam" id="PF22725"/>
    </source>
</evidence>
<evidence type="ECO:0000259" key="2">
    <source>
        <dbReference type="Pfam" id="PF01408"/>
    </source>
</evidence>
<dbReference type="Pfam" id="PF22725">
    <property type="entry name" value="GFO_IDH_MocA_C3"/>
    <property type="match status" value="1"/>
</dbReference>
<keyword evidence="5" id="KW-1185">Reference proteome</keyword>
<dbReference type="InterPro" id="IPR055170">
    <property type="entry name" value="GFO_IDH_MocA-like_dom"/>
</dbReference>
<sequence>MSVTDLTTAPGGLESEQQTLRVAVVGAGFMGQVHAEAARRAGATVVAAVASRPEGAAAAARAVGADEGYPDLAALLDDAEIDVLHVCTPNASHAPVTAAALAAGAHIICEKPLATGSAEAVALVEAAGDRVATVPFVYRFHPMVRELRARLAAGEAGVVASVTGGYLQDWLSRPSDDDWRVDAALGGPSRAFADIGSHWCDLLEFVTGDRIARLSARTAVVHERARSNGEPTEDLAAVHFTTAAGMVGTLVVSQVAAGRKNRLHLELSGTEASFGFDQEDPERLWVGRREGGQTLLRDPGTLHPSAARYVRLPAGHAQGYQDCFDAFVADTYRAVRGEDVPDGLPTFADGLRAVRITDAVLASAAADGAWREVPV</sequence>
<dbReference type="InterPro" id="IPR036291">
    <property type="entry name" value="NAD(P)-bd_dom_sf"/>
</dbReference>
<feature type="domain" description="GFO/IDH/MocA-like oxidoreductase" evidence="3">
    <location>
        <begin position="144"/>
        <end position="274"/>
    </location>
</feature>
<name>A0A2W2D8E5_9ACTN</name>
<dbReference type="Gene3D" id="3.40.50.720">
    <property type="entry name" value="NAD(P)-binding Rossmann-like Domain"/>
    <property type="match status" value="1"/>
</dbReference>
<dbReference type="SUPFAM" id="SSF51735">
    <property type="entry name" value="NAD(P)-binding Rossmann-fold domains"/>
    <property type="match status" value="1"/>
</dbReference>
<dbReference type="EMBL" id="POUB01000023">
    <property type="protein sequence ID" value="PZG01655.1"/>
    <property type="molecule type" value="Genomic_DNA"/>
</dbReference>
<keyword evidence="1" id="KW-0560">Oxidoreductase</keyword>
<dbReference type="PANTHER" id="PTHR43818">
    <property type="entry name" value="BCDNA.GH03377"/>
    <property type="match status" value="1"/>
</dbReference>
<gene>
    <name evidence="4" type="ORF">C1I99_06245</name>
</gene>
<dbReference type="RefSeq" id="WP_111133247.1">
    <property type="nucleotide sequence ID" value="NZ_POUB01000023.1"/>
</dbReference>